<evidence type="ECO:0000256" key="3">
    <source>
        <dbReference type="ARBA" id="ARBA00022723"/>
    </source>
</evidence>
<dbReference type="AlphaFoldDB" id="A0A1F6G9F2"/>
<dbReference type="SUPFAM" id="SSF53067">
    <property type="entry name" value="Actin-like ATPase domain"/>
    <property type="match status" value="1"/>
</dbReference>
<protein>
    <recommendedName>
        <fullName evidence="7">tRNA N6-adenosine threonylcarbamoyltransferase</fullName>
        <ecNumber evidence="7">2.3.1.234</ecNumber>
    </recommendedName>
    <alternativeName>
        <fullName evidence="7">N6-L-threonylcarbamoyladenine synthase</fullName>
        <shortName evidence="7">t(6)A synthase</shortName>
    </alternativeName>
    <alternativeName>
        <fullName evidence="7">t(6)A37 threonylcarbamoyladenosine biosynthesis protein TsaD</fullName>
    </alternativeName>
    <alternativeName>
        <fullName evidence="7">tRNA threonylcarbamoyladenosine biosynthesis protein TsaD</fullName>
    </alternativeName>
</protein>
<dbReference type="InterPro" id="IPR017861">
    <property type="entry name" value="KAE1/TsaD"/>
</dbReference>
<dbReference type="PRINTS" id="PR00789">
    <property type="entry name" value="OSIALOPTASE"/>
</dbReference>
<dbReference type="InterPro" id="IPR000905">
    <property type="entry name" value="Gcp-like_dom"/>
</dbReference>
<name>A0A1F6G9F2_9PROT</name>
<dbReference type="GO" id="GO:0005506">
    <property type="term" value="F:iron ion binding"/>
    <property type="evidence" value="ECO:0007669"/>
    <property type="project" value="UniProtKB-UniRule"/>
</dbReference>
<evidence type="ECO:0000256" key="1">
    <source>
        <dbReference type="ARBA" id="ARBA00022679"/>
    </source>
</evidence>
<evidence type="ECO:0000313" key="9">
    <source>
        <dbReference type="EMBL" id="OGG94747.1"/>
    </source>
</evidence>
<organism evidence="9 10">
    <name type="scientific">Candidatus Lambdaproteobacteria bacterium RIFOXYD2_FULL_50_16</name>
    <dbReference type="NCBI Taxonomy" id="1817772"/>
    <lineage>
        <taxon>Bacteria</taxon>
        <taxon>Pseudomonadati</taxon>
        <taxon>Pseudomonadota</taxon>
        <taxon>Candidatus Lambdaproteobacteria</taxon>
    </lineage>
</organism>
<evidence type="ECO:0000256" key="6">
    <source>
        <dbReference type="ARBA" id="ARBA00048117"/>
    </source>
</evidence>
<dbReference type="NCBIfam" id="TIGR00329">
    <property type="entry name" value="gcp_kae1"/>
    <property type="match status" value="1"/>
</dbReference>
<feature type="binding site" evidence="7">
    <location>
        <position position="318"/>
    </location>
    <ligand>
        <name>Fe cation</name>
        <dbReference type="ChEBI" id="CHEBI:24875"/>
    </ligand>
</feature>
<dbReference type="HAMAP" id="MF_01445">
    <property type="entry name" value="TsaD"/>
    <property type="match status" value="1"/>
</dbReference>
<comment type="cofactor">
    <cofactor evidence="7">
        <name>Fe(2+)</name>
        <dbReference type="ChEBI" id="CHEBI:29033"/>
    </cofactor>
    <text evidence="7">Binds 1 Fe(2+) ion per subunit.</text>
</comment>
<proteinExistence type="inferred from homology"/>
<comment type="catalytic activity">
    <reaction evidence="6 7">
        <text>L-threonylcarbamoyladenylate + adenosine(37) in tRNA = N(6)-L-threonylcarbamoyladenosine(37) in tRNA + AMP + H(+)</text>
        <dbReference type="Rhea" id="RHEA:37059"/>
        <dbReference type="Rhea" id="RHEA-COMP:10162"/>
        <dbReference type="Rhea" id="RHEA-COMP:10163"/>
        <dbReference type="ChEBI" id="CHEBI:15378"/>
        <dbReference type="ChEBI" id="CHEBI:73682"/>
        <dbReference type="ChEBI" id="CHEBI:74411"/>
        <dbReference type="ChEBI" id="CHEBI:74418"/>
        <dbReference type="ChEBI" id="CHEBI:456215"/>
        <dbReference type="EC" id="2.3.1.234"/>
    </reaction>
</comment>
<keyword evidence="5 7" id="KW-0012">Acyltransferase</keyword>
<comment type="function">
    <text evidence="7">Required for the formation of a threonylcarbamoyl group on adenosine at position 37 (t(6)A37) in tRNAs that read codons beginning with adenine. Is involved in the transfer of the threonylcarbamoyl moiety of threonylcarbamoyl-AMP (TC-AMP) to the N6 group of A37, together with TsaE and TsaB. TsaD likely plays a direct catalytic role in this reaction.</text>
</comment>
<dbReference type="PROSITE" id="PS01016">
    <property type="entry name" value="GLYCOPROTEASE"/>
    <property type="match status" value="1"/>
</dbReference>
<sequence length="363" mass="38628">MILAIETSCDDSAVALLNEAGQPVYEAISSQAGLHAKYGGVVPEMASRQHLATLPLMLDQLKQEVGLNPDQIKAIAVTQAPGLIGSVLVGLNYAKSLAWAWDKPLVPVDHLEGHLLAPFLDHPDFKFPFLSLIASGGHTHLILAKGLGDYHLLGKTLDDALGEAFDKTAKLLGLSYPGGPILDRIAQGSVRADIEFPLPLQKSKTLDFSFSGIKTAVKNQAIARQLRVENSELVGYAGFEAWDSRRKEEVGNLVASFQNCAVRIVCQRFSQALERVSVSQISLTGGVAANSALAGGLAALAKEKGLGFFRPSLKHCTDNAAMIGLVAQLYLKQGLGVAPDPRGLRASPKSAIGLMELSPDFAF</sequence>
<dbReference type="GO" id="GO:0002949">
    <property type="term" value="P:tRNA threonylcarbamoyladenosine modification"/>
    <property type="evidence" value="ECO:0007669"/>
    <property type="project" value="UniProtKB-UniRule"/>
</dbReference>
<comment type="similarity">
    <text evidence="7">Belongs to the KAE1 / TsaD family.</text>
</comment>
<comment type="subcellular location">
    <subcellularLocation>
        <location evidence="7">Cytoplasm</location>
    </subcellularLocation>
</comment>
<feature type="binding site" evidence="7">
    <location>
        <begin position="133"/>
        <end position="137"/>
    </location>
    <ligand>
        <name>substrate</name>
    </ligand>
</feature>
<dbReference type="PANTHER" id="PTHR11735">
    <property type="entry name" value="TRNA N6-ADENOSINE THREONYLCARBAMOYLTRANSFERASE"/>
    <property type="match status" value="1"/>
</dbReference>
<dbReference type="Gene3D" id="3.30.420.40">
    <property type="match status" value="2"/>
</dbReference>
<dbReference type="GO" id="GO:0005737">
    <property type="term" value="C:cytoplasm"/>
    <property type="evidence" value="ECO:0007669"/>
    <property type="project" value="UniProtKB-SubCell"/>
</dbReference>
<feature type="binding site" evidence="7">
    <location>
        <position position="110"/>
    </location>
    <ligand>
        <name>Fe cation</name>
        <dbReference type="ChEBI" id="CHEBI:24875"/>
    </ligand>
</feature>
<evidence type="ECO:0000256" key="4">
    <source>
        <dbReference type="ARBA" id="ARBA00023004"/>
    </source>
</evidence>
<dbReference type="EMBL" id="MFNE01000035">
    <property type="protein sequence ID" value="OGG94747.1"/>
    <property type="molecule type" value="Genomic_DNA"/>
</dbReference>
<dbReference type="EC" id="2.3.1.234" evidence="7"/>
<feature type="binding site" evidence="7">
    <location>
        <position position="166"/>
    </location>
    <ligand>
        <name>substrate</name>
    </ligand>
</feature>
<keyword evidence="2 7" id="KW-0819">tRNA processing</keyword>
<dbReference type="Pfam" id="PF00814">
    <property type="entry name" value="TsaD"/>
    <property type="match status" value="1"/>
</dbReference>
<feature type="binding site" evidence="7">
    <location>
        <position position="179"/>
    </location>
    <ligand>
        <name>substrate</name>
    </ligand>
</feature>
<keyword evidence="1 7" id="KW-0808">Transferase</keyword>
<dbReference type="NCBIfam" id="TIGR03723">
    <property type="entry name" value="T6A_TsaD_YgjD"/>
    <property type="match status" value="1"/>
</dbReference>
<dbReference type="Proteomes" id="UP000178449">
    <property type="component" value="Unassembled WGS sequence"/>
</dbReference>
<comment type="caution">
    <text evidence="9">The sequence shown here is derived from an EMBL/GenBank/DDBJ whole genome shotgun (WGS) entry which is preliminary data.</text>
</comment>
<keyword evidence="4 7" id="KW-0408">Iron</keyword>
<evidence type="ECO:0000256" key="5">
    <source>
        <dbReference type="ARBA" id="ARBA00023315"/>
    </source>
</evidence>
<feature type="domain" description="Gcp-like" evidence="8">
    <location>
        <begin position="26"/>
        <end position="324"/>
    </location>
</feature>
<evidence type="ECO:0000259" key="8">
    <source>
        <dbReference type="Pfam" id="PF00814"/>
    </source>
</evidence>
<feature type="binding site" evidence="7">
    <location>
        <position position="183"/>
    </location>
    <ligand>
        <name>substrate</name>
    </ligand>
</feature>
<dbReference type="InterPro" id="IPR043129">
    <property type="entry name" value="ATPase_NBD"/>
</dbReference>
<dbReference type="FunFam" id="3.30.420.40:FF:000012">
    <property type="entry name" value="tRNA N6-adenosine threonylcarbamoyltransferase"/>
    <property type="match status" value="1"/>
</dbReference>
<evidence type="ECO:0000256" key="2">
    <source>
        <dbReference type="ARBA" id="ARBA00022694"/>
    </source>
</evidence>
<reference evidence="9 10" key="1">
    <citation type="journal article" date="2016" name="Nat. Commun.">
        <title>Thousands of microbial genomes shed light on interconnected biogeochemical processes in an aquifer system.</title>
        <authorList>
            <person name="Anantharaman K."/>
            <person name="Brown C.T."/>
            <person name="Hug L.A."/>
            <person name="Sharon I."/>
            <person name="Castelle C.J."/>
            <person name="Probst A.J."/>
            <person name="Thomas B.C."/>
            <person name="Singh A."/>
            <person name="Wilkins M.J."/>
            <person name="Karaoz U."/>
            <person name="Brodie E.L."/>
            <person name="Williams K.H."/>
            <person name="Hubbard S.S."/>
            <person name="Banfield J.F."/>
        </authorList>
    </citation>
    <scope>NUCLEOTIDE SEQUENCE [LARGE SCALE GENOMIC DNA]</scope>
</reference>
<dbReference type="InterPro" id="IPR017860">
    <property type="entry name" value="Peptidase_M22_CS"/>
</dbReference>
<feature type="binding site" evidence="7">
    <location>
        <position position="114"/>
    </location>
    <ligand>
        <name>Fe cation</name>
        <dbReference type="ChEBI" id="CHEBI:24875"/>
    </ligand>
</feature>
<dbReference type="GO" id="GO:0061711">
    <property type="term" value="F:tRNA N(6)-L-threonylcarbamoyladenine synthase activity"/>
    <property type="evidence" value="ECO:0007669"/>
    <property type="project" value="UniProtKB-EC"/>
</dbReference>
<dbReference type="InterPro" id="IPR022450">
    <property type="entry name" value="TsaD"/>
</dbReference>
<gene>
    <name evidence="7" type="primary">tsaD</name>
    <name evidence="9" type="ORF">A2527_05990</name>
</gene>
<evidence type="ECO:0000313" key="10">
    <source>
        <dbReference type="Proteomes" id="UP000178449"/>
    </source>
</evidence>
<dbReference type="STRING" id="1817772.A2527_05990"/>
<dbReference type="PANTHER" id="PTHR11735:SF6">
    <property type="entry name" value="TRNA N6-ADENOSINE THREONYLCARBAMOYLTRANSFERASE, MITOCHONDRIAL"/>
    <property type="match status" value="1"/>
</dbReference>
<feature type="binding site" evidence="7">
    <location>
        <position position="290"/>
    </location>
    <ligand>
        <name>substrate</name>
    </ligand>
</feature>
<keyword evidence="3 7" id="KW-0479">Metal-binding</keyword>
<evidence type="ECO:0000256" key="7">
    <source>
        <dbReference type="HAMAP-Rule" id="MF_01445"/>
    </source>
</evidence>
<accession>A0A1F6G9F2</accession>
<keyword evidence="7" id="KW-0963">Cytoplasm</keyword>
<dbReference type="CDD" id="cd24133">
    <property type="entry name" value="ASKHA_NBD_TsaD_bac"/>
    <property type="match status" value="1"/>
</dbReference>